<keyword evidence="1" id="KW-0812">Transmembrane</keyword>
<gene>
    <name evidence="2" type="ORF">FHX52_3564</name>
</gene>
<protein>
    <recommendedName>
        <fullName evidence="4">Membrane protein YeaQ/YmgE (Transglycosylase-associated protein family)</fullName>
    </recommendedName>
</protein>
<accession>A0A543PRZ6</accession>
<comment type="caution">
    <text evidence="2">The sequence shown here is derived from an EMBL/GenBank/DDBJ whole genome shotgun (WGS) entry which is preliminary data.</text>
</comment>
<name>A0A543PRZ6_9MICO</name>
<evidence type="ECO:0000313" key="2">
    <source>
        <dbReference type="EMBL" id="TQN46834.1"/>
    </source>
</evidence>
<dbReference type="EMBL" id="VFQF01000002">
    <property type="protein sequence ID" value="TQN46834.1"/>
    <property type="molecule type" value="Genomic_DNA"/>
</dbReference>
<feature type="transmembrane region" description="Helical" evidence="1">
    <location>
        <begin position="64"/>
        <end position="84"/>
    </location>
</feature>
<evidence type="ECO:0000313" key="3">
    <source>
        <dbReference type="Proteomes" id="UP000320085"/>
    </source>
</evidence>
<dbReference type="OrthoDB" id="5197368at2"/>
<keyword evidence="1" id="KW-0472">Membrane</keyword>
<reference evidence="2 3" key="1">
    <citation type="submission" date="2019-06" db="EMBL/GenBank/DDBJ databases">
        <title>Sequencing the genomes of 1000 actinobacteria strains.</title>
        <authorList>
            <person name="Klenk H.-P."/>
        </authorList>
    </citation>
    <scope>NUCLEOTIDE SEQUENCE [LARGE SCALE GENOMIC DNA]</scope>
    <source>
        <strain evidence="2 3">DSM 21776</strain>
    </source>
</reference>
<evidence type="ECO:0008006" key="4">
    <source>
        <dbReference type="Google" id="ProtNLM"/>
    </source>
</evidence>
<dbReference type="Proteomes" id="UP000320085">
    <property type="component" value="Unassembled WGS sequence"/>
</dbReference>
<evidence type="ECO:0000256" key="1">
    <source>
        <dbReference type="SAM" id="Phobius"/>
    </source>
</evidence>
<organism evidence="2 3">
    <name type="scientific">Humibacillus xanthopallidus</name>
    <dbReference type="NCBI Taxonomy" id="412689"/>
    <lineage>
        <taxon>Bacteria</taxon>
        <taxon>Bacillati</taxon>
        <taxon>Actinomycetota</taxon>
        <taxon>Actinomycetes</taxon>
        <taxon>Micrococcales</taxon>
        <taxon>Intrasporangiaceae</taxon>
        <taxon>Humibacillus</taxon>
    </lineage>
</organism>
<proteinExistence type="predicted"/>
<feature type="transmembrane region" description="Helical" evidence="1">
    <location>
        <begin position="30"/>
        <end position="52"/>
    </location>
</feature>
<dbReference type="RefSeq" id="WP_141823570.1">
    <property type="nucleotide sequence ID" value="NZ_BAAAQC010000012.1"/>
</dbReference>
<dbReference type="AlphaFoldDB" id="A0A543PRZ6"/>
<sequence>MIGTIIGAIIAGLIIGALGRLILPGKQNISILMTIVIGIVASLVATLLLGAIFGYNNSGGGIAWWYWIVGAILAALGIVAYGRITSKSV</sequence>
<feature type="transmembrane region" description="Helical" evidence="1">
    <location>
        <begin position="6"/>
        <end position="23"/>
    </location>
</feature>
<keyword evidence="1" id="KW-1133">Transmembrane helix</keyword>